<protein>
    <recommendedName>
        <fullName evidence="3">Phosphocarrier protein HPr</fullName>
    </recommendedName>
</protein>
<keyword evidence="5" id="KW-0813">Transport</keyword>
<dbReference type="GO" id="GO:0005737">
    <property type="term" value="C:cytoplasm"/>
    <property type="evidence" value="ECO:0007669"/>
    <property type="project" value="UniProtKB-SubCell"/>
</dbReference>
<dbReference type="InterPro" id="IPR000032">
    <property type="entry name" value="HPr-like"/>
</dbReference>
<dbReference type="Pfam" id="PF00381">
    <property type="entry name" value="PTS-HPr"/>
    <property type="match status" value="1"/>
</dbReference>
<keyword evidence="6" id="KW-0598">Phosphotransferase system</keyword>
<dbReference type="InterPro" id="IPR035895">
    <property type="entry name" value="HPr-like_sf"/>
</dbReference>
<dbReference type="STRING" id="1356854.N007_02680"/>
<evidence type="ECO:0000256" key="1">
    <source>
        <dbReference type="ARBA" id="ARBA00003681"/>
    </source>
</evidence>
<evidence type="ECO:0000256" key="3">
    <source>
        <dbReference type="ARBA" id="ARBA00020422"/>
    </source>
</evidence>
<dbReference type="RefSeq" id="WP_021295180.1">
    <property type="nucleotide sequence ID" value="NZ_AURB01000046.1"/>
</dbReference>
<proteinExistence type="predicted"/>
<dbReference type="NCBIfam" id="TIGR01003">
    <property type="entry name" value="PTS_HPr_family"/>
    <property type="match status" value="1"/>
</dbReference>
<evidence type="ECO:0000256" key="5">
    <source>
        <dbReference type="ARBA" id="ARBA00022597"/>
    </source>
</evidence>
<dbReference type="PANTHER" id="PTHR33705">
    <property type="entry name" value="PHOSPHOCARRIER PROTEIN HPR"/>
    <property type="match status" value="1"/>
</dbReference>
<evidence type="ECO:0000256" key="2">
    <source>
        <dbReference type="ARBA" id="ARBA00004496"/>
    </source>
</evidence>
<evidence type="ECO:0000313" key="8">
    <source>
        <dbReference type="Proteomes" id="UP000829401"/>
    </source>
</evidence>
<dbReference type="eggNOG" id="COG1925">
    <property type="taxonomic scope" value="Bacteria"/>
</dbReference>
<keyword evidence="5" id="KW-0762">Sugar transport</keyword>
<dbReference type="PROSITE" id="PS51350">
    <property type="entry name" value="PTS_HPR_DOM"/>
    <property type="match status" value="1"/>
</dbReference>
<gene>
    <name evidence="7" type="ORF">K1I37_20260</name>
</gene>
<dbReference type="GO" id="GO:0009401">
    <property type="term" value="P:phosphoenolpyruvate-dependent sugar phosphotransferase system"/>
    <property type="evidence" value="ECO:0007669"/>
    <property type="project" value="UniProtKB-KW"/>
</dbReference>
<dbReference type="SUPFAM" id="SSF55594">
    <property type="entry name" value="HPr-like"/>
    <property type="match status" value="1"/>
</dbReference>
<keyword evidence="8" id="KW-1185">Reference proteome</keyword>
<dbReference type="KEGG" id="aaco:K1I37_20260"/>
<dbReference type="PROSITE" id="PS00589">
    <property type="entry name" value="PTS_HPR_SER"/>
    <property type="match status" value="1"/>
</dbReference>
<evidence type="ECO:0000313" key="7">
    <source>
        <dbReference type="EMBL" id="UNO48889.1"/>
    </source>
</evidence>
<accession>T0DTB2</accession>
<dbReference type="AlphaFoldDB" id="T0DTB2"/>
<comment type="subcellular location">
    <subcellularLocation>
        <location evidence="2">Cytoplasm</location>
    </subcellularLocation>
</comment>
<dbReference type="PROSITE" id="PS00369">
    <property type="entry name" value="PTS_HPR_HIS"/>
    <property type="match status" value="1"/>
</dbReference>
<comment type="function">
    <text evidence="1">General (non sugar-specific) component of the phosphoenolpyruvate-dependent sugar phosphotransferase system (sugar PTS). This major carbohydrate active-transport system catalyzes the phosphorylation of incoming sugar substrates concomitantly with their translocation across the cell membrane. The phosphoryl group from phosphoenolpyruvate (PEP) is transferred to the phosphoryl carrier protein HPr by enzyme I. Phospho-HPr then transfers it to the PTS EIIA domain.</text>
</comment>
<organism evidence="7 8">
    <name type="scientific">Alicyclobacillus acidoterrestris (strain ATCC 49025 / DSM 3922 / CIP 106132 / NCIMB 13137 / GD3B)</name>
    <dbReference type="NCBI Taxonomy" id="1356854"/>
    <lineage>
        <taxon>Bacteria</taxon>
        <taxon>Bacillati</taxon>
        <taxon>Bacillota</taxon>
        <taxon>Bacilli</taxon>
        <taxon>Bacillales</taxon>
        <taxon>Alicyclobacillaceae</taxon>
        <taxon>Alicyclobacillus</taxon>
    </lineage>
</organism>
<accession>A0A9E6ZTH4</accession>
<dbReference type="InterPro" id="IPR001020">
    <property type="entry name" value="PTS_HPr_His_P_site"/>
</dbReference>
<dbReference type="InterPro" id="IPR050399">
    <property type="entry name" value="HPr"/>
</dbReference>
<dbReference type="Gene3D" id="3.30.1340.10">
    <property type="entry name" value="HPr-like"/>
    <property type="match status" value="1"/>
</dbReference>
<dbReference type="InterPro" id="IPR002114">
    <property type="entry name" value="PTS_HPr_Ser_P_site"/>
</dbReference>
<reference evidence="8" key="1">
    <citation type="journal article" date="2022" name="G3 (Bethesda)">
        <title>Unveiling the complete genome sequence of Alicyclobacillus acidoterrestris DSM 3922T, a taint-producing strain.</title>
        <authorList>
            <person name="Leonardo I.C."/>
            <person name="Barreto Crespo M.T."/>
            <person name="Gaspar F.B."/>
        </authorList>
    </citation>
    <scope>NUCLEOTIDE SEQUENCE [LARGE SCALE GENOMIC DNA]</scope>
    <source>
        <strain evidence="8">DSM 3922</strain>
    </source>
</reference>
<name>T0DTB2_ALIAG</name>
<dbReference type="OrthoDB" id="9809047at2"/>
<dbReference type="PANTHER" id="PTHR33705:SF2">
    <property type="entry name" value="PHOSPHOCARRIER PROTEIN NPR"/>
    <property type="match status" value="1"/>
</dbReference>
<evidence type="ECO:0000256" key="6">
    <source>
        <dbReference type="ARBA" id="ARBA00022683"/>
    </source>
</evidence>
<dbReference type="EMBL" id="CP080467">
    <property type="protein sequence ID" value="UNO48889.1"/>
    <property type="molecule type" value="Genomic_DNA"/>
</dbReference>
<keyword evidence="4" id="KW-0963">Cytoplasm</keyword>
<sequence>MQKEVTLKNASGLHARPASLFVAEASKFSSDVFVEVDGKRVNAKSILGLLTLGIPQGKTITIITEGSDEEAALNTLTKMIEDGFGE</sequence>
<dbReference type="Proteomes" id="UP000829401">
    <property type="component" value="Chromosome"/>
</dbReference>
<dbReference type="CDD" id="cd00367">
    <property type="entry name" value="PTS-HPr_like"/>
    <property type="match status" value="1"/>
</dbReference>
<evidence type="ECO:0000256" key="4">
    <source>
        <dbReference type="ARBA" id="ARBA00022490"/>
    </source>
</evidence>
<dbReference type="PRINTS" id="PR00107">
    <property type="entry name" value="PHOSPHOCPHPR"/>
</dbReference>